<gene>
    <name evidence="1" type="ORF">S06H3_51249</name>
</gene>
<dbReference type="SUPFAM" id="SSF48371">
    <property type="entry name" value="ARM repeat"/>
    <property type="match status" value="1"/>
</dbReference>
<proteinExistence type="predicted"/>
<accession>X1MT42</accession>
<evidence type="ECO:0008006" key="2">
    <source>
        <dbReference type="Google" id="ProtNLM"/>
    </source>
</evidence>
<dbReference type="Pfam" id="PF08713">
    <property type="entry name" value="DNA_alkylation"/>
    <property type="match status" value="1"/>
</dbReference>
<sequence>MNLFEKLPLAYKKAVEWSSRNEEFVKRAGFTLMSRLAVSDKKAEDEKFVEFFPCIKKESADSRNYVKKAVNWALRQIGKRNLNLNKMVIKVGEEIYSLDSKSARWIASDALRELKSEKLLVFKN</sequence>
<evidence type="ECO:0000313" key="1">
    <source>
        <dbReference type="EMBL" id="GAI34847.1"/>
    </source>
</evidence>
<name>X1MT42_9ZZZZ</name>
<protein>
    <recommendedName>
        <fullName evidence="2">DNA alkylation repair enzyme</fullName>
    </recommendedName>
</protein>
<dbReference type="Gene3D" id="1.25.10.90">
    <property type="match status" value="1"/>
</dbReference>
<dbReference type="AlphaFoldDB" id="X1MT42"/>
<reference evidence="1" key="1">
    <citation type="journal article" date="2014" name="Front. Microbiol.">
        <title>High frequency of phylogenetically diverse reductive dehalogenase-homologous genes in deep subseafloor sedimentary metagenomes.</title>
        <authorList>
            <person name="Kawai M."/>
            <person name="Futagami T."/>
            <person name="Toyoda A."/>
            <person name="Takaki Y."/>
            <person name="Nishi S."/>
            <person name="Hori S."/>
            <person name="Arai W."/>
            <person name="Tsubouchi T."/>
            <person name="Morono Y."/>
            <person name="Uchiyama I."/>
            <person name="Ito T."/>
            <person name="Fujiyama A."/>
            <person name="Inagaki F."/>
            <person name="Takami H."/>
        </authorList>
    </citation>
    <scope>NUCLEOTIDE SEQUENCE</scope>
    <source>
        <strain evidence="1">Expedition CK06-06</strain>
    </source>
</reference>
<dbReference type="PANTHER" id="PTHR41291">
    <property type="entry name" value="DNA ALKYLATION REPAIR PROTEIN"/>
    <property type="match status" value="1"/>
</dbReference>
<dbReference type="PANTHER" id="PTHR41291:SF1">
    <property type="entry name" value="DNA ALKYLATION REPAIR PROTEIN"/>
    <property type="match status" value="1"/>
</dbReference>
<organism evidence="1">
    <name type="scientific">marine sediment metagenome</name>
    <dbReference type="NCBI Taxonomy" id="412755"/>
    <lineage>
        <taxon>unclassified sequences</taxon>
        <taxon>metagenomes</taxon>
        <taxon>ecological metagenomes</taxon>
    </lineage>
</organism>
<comment type="caution">
    <text evidence="1">The sequence shown here is derived from an EMBL/GenBank/DDBJ whole genome shotgun (WGS) entry which is preliminary data.</text>
</comment>
<dbReference type="InterPro" id="IPR014825">
    <property type="entry name" value="DNA_alkylation"/>
</dbReference>
<dbReference type="InterPro" id="IPR016024">
    <property type="entry name" value="ARM-type_fold"/>
</dbReference>
<dbReference type="EMBL" id="BARV01032508">
    <property type="protein sequence ID" value="GAI34847.1"/>
    <property type="molecule type" value="Genomic_DNA"/>
</dbReference>